<evidence type="ECO:0000256" key="7">
    <source>
        <dbReference type="ARBA" id="ARBA00022692"/>
    </source>
</evidence>
<evidence type="ECO:0000256" key="8">
    <source>
        <dbReference type="ARBA" id="ARBA00022824"/>
    </source>
</evidence>
<keyword evidence="8" id="KW-0256">Endoplasmic reticulum</keyword>
<feature type="transmembrane region" description="Helical" evidence="19">
    <location>
        <begin position="409"/>
        <end position="427"/>
    </location>
</feature>
<comment type="similarity">
    <text evidence="4">Belongs to the membrane-bound acyltransferase family.</text>
</comment>
<dbReference type="GO" id="GO:0071617">
    <property type="term" value="F:lysophospholipid acyltransferase activity"/>
    <property type="evidence" value="ECO:0007669"/>
    <property type="project" value="TreeGrafter"/>
</dbReference>
<sequence>MASGLMDGFIASFAEKVGATVPAIRLFSSLLLGYPLAFIYRNFIFGKPSNVQHVFFALCGLWLCYFNFGFNVLHSIANIVVIYALLLAIGGTQLSVALAFIFNLGYLVAAYYFTATDGYDIRWTTPHCVLCLRLTGLVFDVYDGRKDRKSLSSDQQSTALDTVPSPLEVLGYSYHFGGFMTGPQFPLKRYRGFVEGAFGNKQTGGPPASIIPGMRRLSLGVVYIAVYQVGHQFFPGLYMVGDEFASLHLWQKLLYIGIWGKFALYKYIAVWMIVEGACILTGLTYNGTDQNGNDLWDGCINVKLVKFETATTFQEKIDSFNLNTNLWMLKYVYKRLRFLGHKEISQAVTLFTLAVWHGIHSGYYMNFALEFPIVNMEKDIQREVDRNPTLKRLCNHPLVYPVHWVFRKMFVEVFLGYPLIGFVLLTYERWYKIYSEVYWCGHILFFSWPLVYMLLKATVLKRPKAKVEKDAQMQQKLVDAKVEKTD</sequence>
<dbReference type="GO" id="GO:0005783">
    <property type="term" value="C:endoplasmic reticulum"/>
    <property type="evidence" value="ECO:0007669"/>
    <property type="project" value="UniProtKB-SubCell"/>
</dbReference>
<dbReference type="AlphaFoldDB" id="A0A1S3HZI8"/>
<evidence type="ECO:0000256" key="9">
    <source>
        <dbReference type="ARBA" id="ARBA00022989"/>
    </source>
</evidence>
<evidence type="ECO:0000256" key="17">
    <source>
        <dbReference type="ARBA" id="ARBA00038923"/>
    </source>
</evidence>
<evidence type="ECO:0000256" key="11">
    <source>
        <dbReference type="ARBA" id="ARBA00023136"/>
    </source>
</evidence>
<keyword evidence="6" id="KW-0808">Transferase</keyword>
<evidence type="ECO:0000256" key="19">
    <source>
        <dbReference type="SAM" id="Phobius"/>
    </source>
</evidence>
<dbReference type="GO" id="GO:0030258">
    <property type="term" value="P:lipid modification"/>
    <property type="evidence" value="ECO:0007669"/>
    <property type="project" value="TreeGrafter"/>
</dbReference>
<dbReference type="STRING" id="7574.A0A1S3HZI8"/>
<dbReference type="OrthoDB" id="5974730at2759"/>
<evidence type="ECO:0000256" key="2">
    <source>
        <dbReference type="ARBA" id="ARBA00004240"/>
    </source>
</evidence>
<feature type="transmembrane region" description="Helical" evidence="19">
    <location>
        <begin position="55"/>
        <end position="74"/>
    </location>
</feature>
<keyword evidence="14 21" id="KW-0012">Acyltransferase</keyword>
<dbReference type="InterPro" id="IPR049941">
    <property type="entry name" value="LPLAT_7/PORCN-like"/>
</dbReference>
<dbReference type="RefSeq" id="XP_013391427.1">
    <property type="nucleotide sequence ID" value="XM_013535973.1"/>
</dbReference>
<keyword evidence="13" id="KW-1208">Phospholipid metabolism</keyword>
<evidence type="ECO:0000256" key="12">
    <source>
        <dbReference type="ARBA" id="ARBA00023209"/>
    </source>
</evidence>
<dbReference type="GO" id="GO:0047184">
    <property type="term" value="F:1-acylglycerophosphocholine O-acyltransferase activity"/>
    <property type="evidence" value="ECO:0007669"/>
    <property type="project" value="UniProtKB-EC"/>
</dbReference>
<feature type="transmembrane region" description="Helical" evidence="19">
    <location>
        <begin position="433"/>
        <end position="455"/>
    </location>
</feature>
<evidence type="ECO:0000256" key="4">
    <source>
        <dbReference type="ARBA" id="ARBA00010323"/>
    </source>
</evidence>
<protein>
    <recommendedName>
        <fullName evidence="18">Lysophospholipid acyltransferase 5</fullName>
        <ecNumber evidence="16">2.3.1.23</ecNumber>
        <ecNumber evidence="17">2.3.1.n6</ecNumber>
    </recommendedName>
</protein>
<reference evidence="21" key="1">
    <citation type="submission" date="2025-08" db="UniProtKB">
        <authorList>
            <consortium name="RefSeq"/>
        </authorList>
    </citation>
    <scope>IDENTIFICATION</scope>
    <source>
        <tissue evidence="21">Gonads</tissue>
    </source>
</reference>
<evidence type="ECO:0000256" key="3">
    <source>
        <dbReference type="ARBA" id="ARBA00005074"/>
    </source>
</evidence>
<dbReference type="GO" id="GO:0016020">
    <property type="term" value="C:membrane"/>
    <property type="evidence" value="ECO:0007669"/>
    <property type="project" value="UniProtKB-SubCell"/>
</dbReference>
<dbReference type="PANTHER" id="PTHR13906:SF14">
    <property type="entry name" value="LYSOPHOSPHOLIPID ACYLTRANSFERASE 5"/>
    <property type="match status" value="1"/>
</dbReference>
<evidence type="ECO:0000256" key="18">
    <source>
        <dbReference type="ARBA" id="ARBA00039721"/>
    </source>
</evidence>
<dbReference type="InterPro" id="IPR004299">
    <property type="entry name" value="MBOAT_fam"/>
</dbReference>
<dbReference type="KEGG" id="lak:106159648"/>
<evidence type="ECO:0000256" key="14">
    <source>
        <dbReference type="ARBA" id="ARBA00023315"/>
    </source>
</evidence>
<proteinExistence type="inferred from homology"/>
<dbReference type="InParanoid" id="A0A1S3HZI8"/>
<keyword evidence="9 19" id="KW-1133">Transmembrane helix</keyword>
<comment type="subcellular location">
    <subcellularLocation>
        <location evidence="2">Endoplasmic reticulum</location>
    </subcellularLocation>
    <subcellularLocation>
        <location evidence="1">Membrane</location>
        <topology evidence="1">Multi-pass membrane protein</topology>
    </subcellularLocation>
</comment>
<feature type="transmembrane region" description="Helical" evidence="19">
    <location>
        <begin position="23"/>
        <end position="43"/>
    </location>
</feature>
<dbReference type="PANTHER" id="PTHR13906">
    <property type="entry name" value="PORCUPINE"/>
    <property type="match status" value="1"/>
</dbReference>
<evidence type="ECO:0000256" key="10">
    <source>
        <dbReference type="ARBA" id="ARBA00023098"/>
    </source>
</evidence>
<keyword evidence="12" id="KW-0594">Phospholipid biosynthesis</keyword>
<feature type="transmembrane region" description="Helical" evidence="19">
    <location>
        <begin position="254"/>
        <end position="274"/>
    </location>
</feature>
<keyword evidence="11 19" id="KW-0472">Membrane</keyword>
<evidence type="ECO:0000256" key="5">
    <source>
        <dbReference type="ARBA" id="ARBA00022516"/>
    </source>
</evidence>
<dbReference type="Proteomes" id="UP000085678">
    <property type="component" value="Unplaced"/>
</dbReference>
<evidence type="ECO:0000313" key="20">
    <source>
        <dbReference type="Proteomes" id="UP000085678"/>
    </source>
</evidence>
<feature type="transmembrane region" description="Helical" evidence="19">
    <location>
        <begin position="80"/>
        <end position="113"/>
    </location>
</feature>
<accession>A0A1S3HZI8</accession>
<keyword evidence="5" id="KW-0444">Lipid biosynthesis</keyword>
<comment type="pathway">
    <text evidence="3">Lipid metabolism; phospholipid metabolism.</text>
</comment>
<keyword evidence="20" id="KW-1185">Reference proteome</keyword>
<evidence type="ECO:0000256" key="15">
    <source>
        <dbReference type="ARBA" id="ARBA00025707"/>
    </source>
</evidence>
<dbReference type="GO" id="GO:0006656">
    <property type="term" value="P:phosphatidylcholine biosynthetic process"/>
    <property type="evidence" value="ECO:0007669"/>
    <property type="project" value="TreeGrafter"/>
</dbReference>
<dbReference type="EC" id="2.3.1.23" evidence="16"/>
<keyword evidence="7 19" id="KW-0812">Transmembrane</keyword>
<feature type="transmembrane region" description="Helical" evidence="19">
    <location>
        <begin position="217"/>
        <end position="234"/>
    </location>
</feature>
<dbReference type="EC" id="2.3.1.n6" evidence="17"/>
<dbReference type="OMA" id="NAWVSRY"/>
<dbReference type="Pfam" id="PF03062">
    <property type="entry name" value="MBOAT"/>
    <property type="match status" value="1"/>
</dbReference>
<evidence type="ECO:0000256" key="16">
    <source>
        <dbReference type="ARBA" id="ARBA00026120"/>
    </source>
</evidence>
<dbReference type="GeneID" id="106159648"/>
<organism evidence="20 21">
    <name type="scientific">Lingula anatina</name>
    <name type="common">Brachiopod</name>
    <name type="synonym">Lingula unguis</name>
    <dbReference type="NCBI Taxonomy" id="7574"/>
    <lineage>
        <taxon>Eukaryota</taxon>
        <taxon>Metazoa</taxon>
        <taxon>Spiralia</taxon>
        <taxon>Lophotrochozoa</taxon>
        <taxon>Brachiopoda</taxon>
        <taxon>Linguliformea</taxon>
        <taxon>Lingulata</taxon>
        <taxon>Lingulida</taxon>
        <taxon>Linguloidea</taxon>
        <taxon>Lingulidae</taxon>
        <taxon>Lingula</taxon>
    </lineage>
</organism>
<evidence type="ECO:0000256" key="13">
    <source>
        <dbReference type="ARBA" id="ARBA00023264"/>
    </source>
</evidence>
<comment type="pathway">
    <text evidence="15">Phospholipid metabolism.</text>
</comment>
<evidence type="ECO:0000256" key="6">
    <source>
        <dbReference type="ARBA" id="ARBA00022679"/>
    </source>
</evidence>
<dbReference type="FunCoup" id="A0A1S3HZI8">
    <property type="interactions" value="457"/>
</dbReference>
<name>A0A1S3HZI8_LINAN</name>
<gene>
    <name evidence="21" type="primary">LOC106159648</name>
</gene>
<evidence type="ECO:0000256" key="1">
    <source>
        <dbReference type="ARBA" id="ARBA00004141"/>
    </source>
</evidence>
<evidence type="ECO:0000313" key="21">
    <source>
        <dbReference type="RefSeq" id="XP_013391427.1"/>
    </source>
</evidence>
<keyword evidence="10" id="KW-0443">Lipid metabolism</keyword>